<evidence type="ECO:0000313" key="2">
    <source>
        <dbReference type="Proteomes" id="UP000185544"/>
    </source>
</evidence>
<dbReference type="Proteomes" id="UP000185544">
    <property type="component" value="Chromosome"/>
</dbReference>
<dbReference type="AlphaFoldDB" id="A0A1L6MYV0"/>
<reference evidence="1 2" key="1">
    <citation type="submission" date="2016-08" db="EMBL/GenBank/DDBJ databases">
        <title>Identification and validation of antigenic proteins from Pajaroellobacter abortibovis using de-novo genome sequence assembly and reverse vaccinology.</title>
        <authorList>
            <person name="Welly B.T."/>
            <person name="Miller M.R."/>
            <person name="Stott J.L."/>
            <person name="Blanchard M.T."/>
            <person name="Islas-Trejo A.D."/>
            <person name="O'Rourke S.M."/>
            <person name="Young A.E."/>
            <person name="Medrano J.F."/>
            <person name="Van Eenennaam A.L."/>
        </authorList>
    </citation>
    <scope>NUCLEOTIDE SEQUENCE [LARGE SCALE GENOMIC DNA]</scope>
    <source>
        <strain evidence="1 2">BTF92-0548A/99-0131</strain>
    </source>
</reference>
<keyword evidence="2" id="KW-1185">Reference proteome</keyword>
<accession>A0A1L6MYV0</accession>
<sequence>MPFRVLPASLLFDRQDLDDRLRHQSTLFPAPLHRWPEAQENVLATPVTRTNHKMLLFSAAGVFFHLRKSHAISGISSGGCTVCGRGHTYLLQQSTDIEFTIKIPMEPITVSGSA</sequence>
<name>A0A1L6MYV0_9BACT</name>
<dbReference type="KEGG" id="pabo:BCY86_08355"/>
<organism evidence="1 2">
    <name type="scientific">Pajaroellobacter abortibovis</name>
    <dbReference type="NCBI Taxonomy" id="1882918"/>
    <lineage>
        <taxon>Bacteria</taxon>
        <taxon>Pseudomonadati</taxon>
        <taxon>Myxococcota</taxon>
        <taxon>Polyangia</taxon>
        <taxon>Polyangiales</taxon>
        <taxon>Polyangiaceae</taxon>
    </lineage>
</organism>
<gene>
    <name evidence="1" type="ORF">BCY86_08355</name>
</gene>
<dbReference type="EMBL" id="CP016908">
    <property type="protein sequence ID" value="APS00686.1"/>
    <property type="molecule type" value="Genomic_DNA"/>
</dbReference>
<proteinExistence type="predicted"/>
<evidence type="ECO:0000313" key="1">
    <source>
        <dbReference type="EMBL" id="APS00686.1"/>
    </source>
</evidence>
<protein>
    <submittedName>
        <fullName evidence="1">Uncharacterized protein</fullName>
    </submittedName>
</protein>